<dbReference type="Pfam" id="PF00487">
    <property type="entry name" value="FA_desaturase"/>
    <property type="match status" value="1"/>
</dbReference>
<dbReference type="Proteomes" id="UP000320876">
    <property type="component" value="Unassembled WGS sequence"/>
</dbReference>
<feature type="transmembrane region" description="Helical" evidence="1">
    <location>
        <begin position="205"/>
        <end position="226"/>
    </location>
</feature>
<comment type="caution">
    <text evidence="3">The sequence shown here is derived from an EMBL/GenBank/DDBJ whole genome shotgun (WGS) entry which is preliminary data.</text>
</comment>
<organism evidence="3 4">
    <name type="scientific">Amycolatopsis cihanbeyliensis</name>
    <dbReference type="NCBI Taxonomy" id="1128664"/>
    <lineage>
        <taxon>Bacteria</taxon>
        <taxon>Bacillati</taxon>
        <taxon>Actinomycetota</taxon>
        <taxon>Actinomycetes</taxon>
        <taxon>Pseudonocardiales</taxon>
        <taxon>Pseudonocardiaceae</taxon>
        <taxon>Amycolatopsis</taxon>
    </lineage>
</organism>
<evidence type="ECO:0000256" key="1">
    <source>
        <dbReference type="SAM" id="Phobius"/>
    </source>
</evidence>
<sequence length="351" mass="39145">MKEFAIDTITKSARGSEYAALSQEVRAAGLLRRRYGYYAAKAGGNLLALAAAWVTFAYLGDSWWQLFVAAFLAVVFAQLAFIGHDAGHKQIFRTRRPNDIVGLAHGGLVGMSYRWWVNGHNRHHANPNHEDHDPDIDIPVLAFTGKQAGRKAGLLRWTAKHQAVLFFPLLLLEGLNLHVSGFRAVLRGDTRSRRIEGALLVTHTVLYLAAVFLVLSPGIAVLFIVVHQGLWGFYMGCSFAPNHKGMPTMSGDGPVDFLRKQVLTSRNVRGGRITDFVFGGLNYQIEHHLFPNMPRPHLRRAQPIVRRFCAERGLPYSQTGLLRSYRQILAHLSEMGAPLRNPRRGALDAAR</sequence>
<feature type="domain" description="Fatty acid desaturase" evidence="2">
    <location>
        <begin position="62"/>
        <end position="319"/>
    </location>
</feature>
<dbReference type="CDD" id="cd03506">
    <property type="entry name" value="Delta6-FADS-like"/>
    <property type="match status" value="1"/>
</dbReference>
<dbReference type="PANTHER" id="PTHR19353">
    <property type="entry name" value="FATTY ACID DESATURASE 2"/>
    <property type="match status" value="1"/>
</dbReference>
<dbReference type="AlphaFoldDB" id="A0A542CUM0"/>
<evidence type="ECO:0000313" key="4">
    <source>
        <dbReference type="Proteomes" id="UP000320876"/>
    </source>
</evidence>
<proteinExistence type="predicted"/>
<dbReference type="GO" id="GO:0008610">
    <property type="term" value="P:lipid biosynthetic process"/>
    <property type="evidence" value="ECO:0007669"/>
    <property type="project" value="UniProtKB-ARBA"/>
</dbReference>
<dbReference type="EMBL" id="VFML01000002">
    <property type="protein sequence ID" value="TQI94509.1"/>
    <property type="molecule type" value="Genomic_DNA"/>
</dbReference>
<keyword evidence="1" id="KW-0812">Transmembrane</keyword>
<dbReference type="InterPro" id="IPR005804">
    <property type="entry name" value="FA_desaturase_dom"/>
</dbReference>
<evidence type="ECO:0000313" key="3">
    <source>
        <dbReference type="EMBL" id="TQI94509.1"/>
    </source>
</evidence>
<dbReference type="InterPro" id="IPR012171">
    <property type="entry name" value="Fatty_acid_desaturase"/>
</dbReference>
<feature type="transmembrane region" description="Helical" evidence="1">
    <location>
        <begin position="35"/>
        <end position="56"/>
    </location>
</feature>
<protein>
    <submittedName>
        <fullName evidence="3">Fatty acid desaturase</fullName>
    </submittedName>
</protein>
<keyword evidence="1" id="KW-0472">Membrane</keyword>
<name>A0A542CUM0_AMYCI</name>
<feature type="transmembrane region" description="Helical" evidence="1">
    <location>
        <begin position="163"/>
        <end position="185"/>
    </location>
</feature>
<keyword evidence="1" id="KW-1133">Transmembrane helix</keyword>
<evidence type="ECO:0000259" key="2">
    <source>
        <dbReference type="Pfam" id="PF00487"/>
    </source>
</evidence>
<accession>A0A542CUM0</accession>
<gene>
    <name evidence="3" type="ORF">FB471_6675</name>
</gene>
<dbReference type="GO" id="GO:0016020">
    <property type="term" value="C:membrane"/>
    <property type="evidence" value="ECO:0007669"/>
    <property type="project" value="TreeGrafter"/>
</dbReference>
<dbReference type="PIRSF" id="PIRSF015921">
    <property type="entry name" value="FA_sphinglp_des"/>
    <property type="match status" value="1"/>
</dbReference>
<reference evidence="3 4" key="1">
    <citation type="submission" date="2019-06" db="EMBL/GenBank/DDBJ databases">
        <title>Sequencing the genomes of 1000 actinobacteria strains.</title>
        <authorList>
            <person name="Klenk H.-P."/>
        </authorList>
    </citation>
    <scope>NUCLEOTIDE SEQUENCE [LARGE SCALE GENOMIC DNA]</scope>
    <source>
        <strain evidence="3 4">DSM 45679</strain>
    </source>
</reference>
<feature type="transmembrane region" description="Helical" evidence="1">
    <location>
        <begin position="62"/>
        <end position="83"/>
    </location>
</feature>
<dbReference type="PANTHER" id="PTHR19353:SF19">
    <property type="entry name" value="DELTA(5) FATTY ACID DESATURASE C-RELATED"/>
    <property type="match status" value="1"/>
</dbReference>
<keyword evidence="4" id="KW-1185">Reference proteome</keyword>
<dbReference type="GO" id="GO:0016717">
    <property type="term" value="F:oxidoreductase activity, acting on paired donors, with oxidation of a pair of donors resulting in the reduction of molecular oxygen to two molecules of water"/>
    <property type="evidence" value="ECO:0007669"/>
    <property type="project" value="TreeGrafter"/>
</dbReference>